<evidence type="ECO:0000256" key="2">
    <source>
        <dbReference type="ARBA" id="ARBA00023125"/>
    </source>
</evidence>
<dbReference type="InterPro" id="IPR019887">
    <property type="entry name" value="Tscrpt_reg_AsnC/Lrp_C"/>
</dbReference>
<keyword evidence="2" id="KW-0238">DNA-binding</keyword>
<keyword evidence="1" id="KW-0805">Transcription regulation</keyword>
<dbReference type="SMART" id="SM00344">
    <property type="entry name" value="HTH_ASNC"/>
    <property type="match status" value="1"/>
</dbReference>
<sequence length="160" mass="17748">MHLDSFDLRILTELQRDNRLTSASLSEVVHLSPAACLRRTERLRRAGVIVADVSIVAPEKVGIAVQSLVRVSLETKRALDMAAFETAIAAAPEVQQAWYVSGGFDYGLLVCARDMASYEAFIRRFLVDEPLVRDFEANITLRRLKTGTAVPVYLPDSEPT</sequence>
<evidence type="ECO:0000313" key="6">
    <source>
        <dbReference type="Proteomes" id="UP000219621"/>
    </source>
</evidence>
<evidence type="ECO:0000256" key="3">
    <source>
        <dbReference type="ARBA" id="ARBA00023163"/>
    </source>
</evidence>
<evidence type="ECO:0000256" key="1">
    <source>
        <dbReference type="ARBA" id="ARBA00023015"/>
    </source>
</evidence>
<dbReference type="Gene3D" id="3.30.70.920">
    <property type="match status" value="1"/>
</dbReference>
<dbReference type="InterPro" id="IPR036388">
    <property type="entry name" value="WH-like_DNA-bd_sf"/>
</dbReference>
<name>A0A286GHP2_9PROT</name>
<dbReference type="PANTHER" id="PTHR30154:SF34">
    <property type="entry name" value="TRANSCRIPTIONAL REGULATOR AZLB"/>
    <property type="match status" value="1"/>
</dbReference>
<proteinExistence type="predicted"/>
<dbReference type="InterPro" id="IPR011008">
    <property type="entry name" value="Dimeric_a/b-barrel"/>
</dbReference>
<evidence type="ECO:0000259" key="4">
    <source>
        <dbReference type="PROSITE" id="PS50956"/>
    </source>
</evidence>
<reference evidence="5 6" key="1">
    <citation type="submission" date="2017-09" db="EMBL/GenBank/DDBJ databases">
        <authorList>
            <person name="Ehlers B."/>
            <person name="Leendertz F.H."/>
        </authorList>
    </citation>
    <scope>NUCLEOTIDE SEQUENCE [LARGE SCALE GENOMIC DNA]</scope>
    <source>
        <strain evidence="5 6">USBA 140</strain>
    </source>
</reference>
<dbReference type="InterPro" id="IPR000485">
    <property type="entry name" value="AsnC-type_HTH_dom"/>
</dbReference>
<keyword evidence="6" id="KW-1185">Reference proteome</keyword>
<dbReference type="OrthoDB" id="9813313at2"/>
<dbReference type="AlphaFoldDB" id="A0A286GHP2"/>
<dbReference type="SUPFAM" id="SSF46785">
    <property type="entry name" value="Winged helix' DNA-binding domain"/>
    <property type="match status" value="1"/>
</dbReference>
<organism evidence="5 6">
    <name type="scientific">Caenispirillum bisanense</name>
    <dbReference type="NCBI Taxonomy" id="414052"/>
    <lineage>
        <taxon>Bacteria</taxon>
        <taxon>Pseudomonadati</taxon>
        <taxon>Pseudomonadota</taxon>
        <taxon>Alphaproteobacteria</taxon>
        <taxon>Rhodospirillales</taxon>
        <taxon>Novispirillaceae</taxon>
        <taxon>Caenispirillum</taxon>
    </lineage>
</organism>
<dbReference type="PRINTS" id="PR00033">
    <property type="entry name" value="HTHASNC"/>
</dbReference>
<evidence type="ECO:0000313" key="5">
    <source>
        <dbReference type="EMBL" id="SOD95002.1"/>
    </source>
</evidence>
<accession>A0A286GHP2</accession>
<dbReference type="Gene3D" id="1.10.10.10">
    <property type="entry name" value="Winged helix-like DNA-binding domain superfamily/Winged helix DNA-binding domain"/>
    <property type="match status" value="1"/>
</dbReference>
<dbReference type="PANTHER" id="PTHR30154">
    <property type="entry name" value="LEUCINE-RESPONSIVE REGULATORY PROTEIN"/>
    <property type="match status" value="1"/>
</dbReference>
<keyword evidence="3" id="KW-0804">Transcription</keyword>
<dbReference type="Pfam" id="PF13412">
    <property type="entry name" value="HTH_24"/>
    <property type="match status" value="1"/>
</dbReference>
<dbReference type="GO" id="GO:0005829">
    <property type="term" value="C:cytosol"/>
    <property type="evidence" value="ECO:0007669"/>
    <property type="project" value="TreeGrafter"/>
</dbReference>
<dbReference type="Pfam" id="PF01037">
    <property type="entry name" value="AsnC_trans_reg"/>
    <property type="match status" value="1"/>
</dbReference>
<dbReference type="InterPro" id="IPR036390">
    <property type="entry name" value="WH_DNA-bd_sf"/>
</dbReference>
<dbReference type="GO" id="GO:0043565">
    <property type="term" value="F:sequence-specific DNA binding"/>
    <property type="evidence" value="ECO:0007669"/>
    <property type="project" value="InterPro"/>
</dbReference>
<feature type="domain" description="HTH asnC-type" evidence="4">
    <location>
        <begin position="3"/>
        <end position="64"/>
    </location>
</feature>
<dbReference type="SUPFAM" id="SSF54909">
    <property type="entry name" value="Dimeric alpha+beta barrel"/>
    <property type="match status" value="1"/>
</dbReference>
<dbReference type="EMBL" id="OCNJ01000004">
    <property type="protein sequence ID" value="SOD95002.1"/>
    <property type="molecule type" value="Genomic_DNA"/>
</dbReference>
<gene>
    <name evidence="5" type="ORF">SAMN05421508_104194</name>
</gene>
<dbReference type="Proteomes" id="UP000219621">
    <property type="component" value="Unassembled WGS sequence"/>
</dbReference>
<protein>
    <submittedName>
        <fullName evidence="5">Transcriptional regulator, AsnC family</fullName>
    </submittedName>
</protein>
<dbReference type="GO" id="GO:0043200">
    <property type="term" value="P:response to amino acid"/>
    <property type="evidence" value="ECO:0007669"/>
    <property type="project" value="TreeGrafter"/>
</dbReference>
<dbReference type="InterPro" id="IPR019888">
    <property type="entry name" value="Tscrpt_reg_AsnC-like"/>
</dbReference>
<dbReference type="PROSITE" id="PS50956">
    <property type="entry name" value="HTH_ASNC_2"/>
    <property type="match status" value="1"/>
</dbReference>